<protein>
    <submittedName>
        <fullName evidence="3">Uncharacterized protein</fullName>
    </submittedName>
</protein>
<evidence type="ECO:0000256" key="1">
    <source>
        <dbReference type="SAM" id="MobiDB-lite"/>
    </source>
</evidence>
<sequence>MPHSPSHTVSYSFSAASTRHSNVATSTAAAYSPPFSTWNLLLYMCLLNPLICVYNLYLTVKYAVLYVFCHSALRAIHRPESAVDLERQTEKPAINDDDDADSKKTVLSALLRQLSVRHLQNIRVRIVTDADDAEDEDDRDDDNDDDNDVGSDTGRHSSASSGVTNDDQACLRPPEPAYHGQLPAPVRSGLVPLTIPRRQPARDGVQLEFSLPRLIVTHILSPLASIALLFAGYAAALACFYSVCLGEPINERDTAYLWRAWSRWVCWPVHHARIKVVPVKK</sequence>
<name>A0AAD7VVF3_9ASCO</name>
<evidence type="ECO:0000313" key="3">
    <source>
        <dbReference type="EMBL" id="KAJ8102909.1"/>
    </source>
</evidence>
<feature type="compositionally biased region" description="Polar residues" evidence="1">
    <location>
        <begin position="156"/>
        <end position="167"/>
    </location>
</feature>
<dbReference type="AlphaFoldDB" id="A0AAD7VVF3"/>
<dbReference type="Proteomes" id="UP001217417">
    <property type="component" value="Unassembled WGS sequence"/>
</dbReference>
<feature type="compositionally biased region" description="Acidic residues" evidence="1">
    <location>
        <begin position="131"/>
        <end position="149"/>
    </location>
</feature>
<dbReference type="GeneID" id="80886403"/>
<keyword evidence="2" id="KW-0472">Membrane</keyword>
<feature type="transmembrane region" description="Helical" evidence="2">
    <location>
        <begin position="40"/>
        <end position="68"/>
    </location>
</feature>
<keyword evidence="4" id="KW-1185">Reference proteome</keyword>
<evidence type="ECO:0000313" key="4">
    <source>
        <dbReference type="Proteomes" id="UP001217417"/>
    </source>
</evidence>
<proteinExistence type="predicted"/>
<keyword evidence="2" id="KW-1133">Transmembrane helix</keyword>
<organism evidence="3 4">
    <name type="scientific">Lipomyces tetrasporus</name>
    <dbReference type="NCBI Taxonomy" id="54092"/>
    <lineage>
        <taxon>Eukaryota</taxon>
        <taxon>Fungi</taxon>
        <taxon>Dikarya</taxon>
        <taxon>Ascomycota</taxon>
        <taxon>Saccharomycotina</taxon>
        <taxon>Lipomycetes</taxon>
        <taxon>Lipomycetales</taxon>
        <taxon>Lipomycetaceae</taxon>
        <taxon>Lipomyces</taxon>
    </lineage>
</organism>
<evidence type="ECO:0000256" key="2">
    <source>
        <dbReference type="SAM" id="Phobius"/>
    </source>
</evidence>
<feature type="region of interest" description="Disordered" evidence="1">
    <location>
        <begin position="131"/>
        <end position="183"/>
    </location>
</feature>
<dbReference type="EMBL" id="JARPMG010000002">
    <property type="protein sequence ID" value="KAJ8102909.1"/>
    <property type="molecule type" value="Genomic_DNA"/>
</dbReference>
<dbReference type="RefSeq" id="XP_056046359.1">
    <property type="nucleotide sequence ID" value="XM_056191237.1"/>
</dbReference>
<gene>
    <name evidence="3" type="ORF">POJ06DRAFT_58744</name>
</gene>
<keyword evidence="2" id="KW-0812">Transmembrane</keyword>
<comment type="caution">
    <text evidence="3">The sequence shown here is derived from an EMBL/GenBank/DDBJ whole genome shotgun (WGS) entry which is preliminary data.</text>
</comment>
<accession>A0AAD7VVF3</accession>
<feature type="transmembrane region" description="Helical" evidence="2">
    <location>
        <begin position="219"/>
        <end position="243"/>
    </location>
</feature>
<reference evidence="3" key="1">
    <citation type="submission" date="2023-03" db="EMBL/GenBank/DDBJ databases">
        <title>Near-Complete genome sequence of Lipomyces tetrasporous NRRL Y-64009, an oleaginous yeast capable of growing on lignocellulosic hydrolysates.</title>
        <authorList>
            <consortium name="Lawrence Berkeley National Laboratory"/>
            <person name="Jagtap S.S."/>
            <person name="Liu J.-J."/>
            <person name="Walukiewicz H.E."/>
            <person name="Pangilinan J."/>
            <person name="Lipzen A."/>
            <person name="Ahrendt S."/>
            <person name="Koriabine M."/>
            <person name="Cobaugh K."/>
            <person name="Salamov A."/>
            <person name="Yoshinaga Y."/>
            <person name="Ng V."/>
            <person name="Daum C."/>
            <person name="Grigoriev I.V."/>
            <person name="Slininger P.J."/>
            <person name="Dien B.S."/>
            <person name="Jin Y.-S."/>
            <person name="Rao C.V."/>
        </authorList>
    </citation>
    <scope>NUCLEOTIDE SEQUENCE</scope>
    <source>
        <strain evidence="3">NRRL Y-64009</strain>
    </source>
</reference>